<accession>A0A6B9XQX2</accession>
<reference evidence="1" key="1">
    <citation type="submission" date="2019-03" db="EMBL/GenBank/DDBJ databases">
        <title>Largest Complete Mitochondrial Genome of a Gymnosperm, Sitka Spruce (Picea sitchensis), Indicates Complex Physical Structure.</title>
        <authorList>
            <person name="Jackman S.D."/>
            <person name="Coombe L."/>
            <person name="Warren R."/>
            <person name="Kirk H."/>
            <person name="Trinh E."/>
            <person name="McLeod T."/>
            <person name="Pleasance S."/>
            <person name="Pandoh P."/>
            <person name="Zhao Y."/>
            <person name="Coope R."/>
            <person name="Bousquet J."/>
            <person name="Bohlmann J.C."/>
            <person name="Jones S.J.M."/>
            <person name="Birol I."/>
        </authorList>
    </citation>
    <scope>NUCLEOTIDE SEQUENCE</scope>
    <source>
        <strain evidence="1">Q903</strain>
    </source>
</reference>
<proteinExistence type="predicted"/>
<sequence>MMMVQLYGWCNMMMITNLRSIRQRQWRYKPFIISLEHQVHQAHLGLLKLAHQGERP</sequence>
<protein>
    <submittedName>
        <fullName evidence="1">Uncharacterized protein</fullName>
    </submittedName>
</protein>
<dbReference type="EMBL" id="MK697702">
    <property type="protein sequence ID" value="QHR91504.1"/>
    <property type="molecule type" value="Genomic_DNA"/>
</dbReference>
<evidence type="ECO:0000313" key="1">
    <source>
        <dbReference type="EMBL" id="QHR91504.1"/>
    </source>
</evidence>
<name>A0A6B9XQX2_PICSI</name>
<gene>
    <name evidence="1" type="primary">orf05571</name>
    <name evidence="1" type="ORF">Q903MT_gene5539</name>
</gene>
<keyword evidence="1" id="KW-0496">Mitochondrion</keyword>
<geneLocation type="mitochondrion" evidence="1"/>
<organism evidence="1">
    <name type="scientific">Picea sitchensis</name>
    <name type="common">Sitka spruce</name>
    <name type="synonym">Pinus sitchensis</name>
    <dbReference type="NCBI Taxonomy" id="3332"/>
    <lineage>
        <taxon>Eukaryota</taxon>
        <taxon>Viridiplantae</taxon>
        <taxon>Streptophyta</taxon>
        <taxon>Embryophyta</taxon>
        <taxon>Tracheophyta</taxon>
        <taxon>Spermatophyta</taxon>
        <taxon>Pinopsida</taxon>
        <taxon>Pinidae</taxon>
        <taxon>Conifers I</taxon>
        <taxon>Pinales</taxon>
        <taxon>Pinaceae</taxon>
        <taxon>Picea</taxon>
    </lineage>
</organism>
<dbReference type="AlphaFoldDB" id="A0A6B9XQX2"/>